<name>A0A5B7FHA3_PORTR</name>
<sequence length="77" mass="8142">MEVCGGDEELPPLLPCILASLSNLLEEQEQQCRAVRQRGSEAYHPPSLLKTPGCGGVPAASYCLALQGRCLAGFGIK</sequence>
<gene>
    <name evidence="1" type="ORF">E2C01_039608</name>
</gene>
<comment type="caution">
    <text evidence="1">The sequence shown here is derived from an EMBL/GenBank/DDBJ whole genome shotgun (WGS) entry which is preliminary data.</text>
</comment>
<protein>
    <submittedName>
        <fullName evidence="1">Uncharacterized protein</fullName>
    </submittedName>
</protein>
<evidence type="ECO:0000313" key="1">
    <source>
        <dbReference type="EMBL" id="MPC45902.1"/>
    </source>
</evidence>
<keyword evidence="2" id="KW-1185">Reference proteome</keyword>
<dbReference type="Proteomes" id="UP000324222">
    <property type="component" value="Unassembled WGS sequence"/>
</dbReference>
<dbReference type="AlphaFoldDB" id="A0A5B7FHA3"/>
<dbReference type="EMBL" id="VSRR010006948">
    <property type="protein sequence ID" value="MPC45902.1"/>
    <property type="molecule type" value="Genomic_DNA"/>
</dbReference>
<accession>A0A5B7FHA3</accession>
<reference evidence="1 2" key="1">
    <citation type="submission" date="2019-05" db="EMBL/GenBank/DDBJ databases">
        <title>Another draft genome of Portunus trituberculatus and its Hox gene families provides insights of decapod evolution.</title>
        <authorList>
            <person name="Jeong J.-H."/>
            <person name="Song I."/>
            <person name="Kim S."/>
            <person name="Choi T."/>
            <person name="Kim D."/>
            <person name="Ryu S."/>
            <person name="Kim W."/>
        </authorList>
    </citation>
    <scope>NUCLEOTIDE SEQUENCE [LARGE SCALE GENOMIC DNA]</scope>
    <source>
        <tissue evidence="1">Muscle</tissue>
    </source>
</reference>
<proteinExistence type="predicted"/>
<evidence type="ECO:0000313" key="2">
    <source>
        <dbReference type="Proteomes" id="UP000324222"/>
    </source>
</evidence>
<organism evidence="1 2">
    <name type="scientific">Portunus trituberculatus</name>
    <name type="common">Swimming crab</name>
    <name type="synonym">Neptunus trituberculatus</name>
    <dbReference type="NCBI Taxonomy" id="210409"/>
    <lineage>
        <taxon>Eukaryota</taxon>
        <taxon>Metazoa</taxon>
        <taxon>Ecdysozoa</taxon>
        <taxon>Arthropoda</taxon>
        <taxon>Crustacea</taxon>
        <taxon>Multicrustacea</taxon>
        <taxon>Malacostraca</taxon>
        <taxon>Eumalacostraca</taxon>
        <taxon>Eucarida</taxon>
        <taxon>Decapoda</taxon>
        <taxon>Pleocyemata</taxon>
        <taxon>Brachyura</taxon>
        <taxon>Eubrachyura</taxon>
        <taxon>Portunoidea</taxon>
        <taxon>Portunidae</taxon>
        <taxon>Portuninae</taxon>
        <taxon>Portunus</taxon>
    </lineage>
</organism>